<gene>
    <name evidence="1" type="ORF">M8N44_03325</name>
</gene>
<evidence type="ECO:0000313" key="1">
    <source>
        <dbReference type="EMBL" id="MCL6656347.1"/>
    </source>
</evidence>
<sequence>MRKKTIKYTIVDLDGTRYVVLRLADLDALITTHHSLSLELIPVLSEEQWEQHRQLLYITQHIHIERVSHCKAALLSKTDYDSLNLAISHLHTLLGKMRLASITVGPSEADQPTSTTNQ</sequence>
<comment type="caution">
    <text evidence="1">The sequence shown here is derived from an EMBL/GenBank/DDBJ whole genome shotgun (WGS) entry which is preliminary data.</text>
</comment>
<name>A0ABT0R5D6_9BACT</name>
<dbReference type="GeneID" id="84022871"/>
<dbReference type="RefSeq" id="WP_102749315.1">
    <property type="nucleotide sequence ID" value="NZ_CP072027.1"/>
</dbReference>
<reference evidence="1 2" key="1">
    <citation type="submission" date="2022-03" db="EMBL/GenBank/DDBJ databases">
        <title>Taxonomic description of new species and reclassification of some bacterial strains.</title>
        <authorList>
            <person name="Ndongo S."/>
        </authorList>
    </citation>
    <scope>NUCLEOTIDE SEQUENCE [LARGE SCALE GENOMIC DNA]</scope>
    <source>
        <strain evidence="1 2">Marseille-P6666</strain>
    </source>
</reference>
<accession>A0ABT0R5D6</accession>
<protein>
    <submittedName>
        <fullName evidence="1">Uncharacterized protein</fullName>
    </submittedName>
</protein>
<evidence type="ECO:0000313" key="2">
    <source>
        <dbReference type="Proteomes" id="UP001202031"/>
    </source>
</evidence>
<organism evidence="1 2">
    <name type="scientific">Akkermansia massiliensis</name>
    <dbReference type="NCBI Taxonomy" id="2927224"/>
    <lineage>
        <taxon>Bacteria</taxon>
        <taxon>Pseudomonadati</taxon>
        <taxon>Verrucomicrobiota</taxon>
        <taxon>Verrucomicrobiia</taxon>
        <taxon>Verrucomicrobiales</taxon>
        <taxon>Akkermansiaceae</taxon>
        <taxon>Akkermansia</taxon>
    </lineage>
</organism>
<keyword evidence="2" id="KW-1185">Reference proteome</keyword>
<dbReference type="Proteomes" id="UP001202031">
    <property type="component" value="Unassembled WGS sequence"/>
</dbReference>
<proteinExistence type="predicted"/>
<dbReference type="EMBL" id="JAMGSI010000001">
    <property type="protein sequence ID" value="MCL6656347.1"/>
    <property type="molecule type" value="Genomic_DNA"/>
</dbReference>